<reference evidence="1" key="1">
    <citation type="journal article" date="2009" name="Rice">
        <title>De Novo Next Generation Sequencing of Plant Genomes.</title>
        <authorList>
            <person name="Rounsley S."/>
            <person name="Marri P.R."/>
            <person name="Yu Y."/>
            <person name="He R."/>
            <person name="Sisneros N."/>
            <person name="Goicoechea J.L."/>
            <person name="Lee S.J."/>
            <person name="Angelova A."/>
            <person name="Kudrna D."/>
            <person name="Luo M."/>
            <person name="Affourtit J."/>
            <person name="Desany B."/>
            <person name="Knight J."/>
            <person name="Niazi F."/>
            <person name="Egholm M."/>
            <person name="Wing R.A."/>
        </authorList>
    </citation>
    <scope>NUCLEOTIDE SEQUENCE [LARGE SCALE GENOMIC DNA]</scope>
    <source>
        <strain evidence="1">cv. IRGC 105608</strain>
    </source>
</reference>
<dbReference type="Proteomes" id="UP000026960">
    <property type="component" value="Chromosome 11"/>
</dbReference>
<reference evidence="1" key="2">
    <citation type="submission" date="2015-03" db="UniProtKB">
        <authorList>
            <consortium name="EnsemblPlants"/>
        </authorList>
    </citation>
    <scope>IDENTIFICATION</scope>
</reference>
<evidence type="ECO:0000313" key="2">
    <source>
        <dbReference type="Proteomes" id="UP000026960"/>
    </source>
</evidence>
<protein>
    <recommendedName>
        <fullName evidence="3">Peptidase C1A papain C-terminal domain-containing protein</fullName>
    </recommendedName>
</protein>
<evidence type="ECO:0000313" key="1">
    <source>
        <dbReference type="EnsemblPlants" id="OBART11G21880.1"/>
    </source>
</evidence>
<dbReference type="HOGENOM" id="CLU_1148813_0_0_1"/>
<dbReference type="InterPro" id="IPR038765">
    <property type="entry name" value="Papain-like_cys_pep_sf"/>
</dbReference>
<proteinExistence type="predicted"/>
<accession>A0A0D3HPM8</accession>
<dbReference type="Gramene" id="OBART11G21880.1">
    <property type="protein sequence ID" value="OBART11G21880.1"/>
    <property type="gene ID" value="OBART11G21880"/>
</dbReference>
<dbReference type="PaxDb" id="65489-OBART11G21880.1"/>
<dbReference type="Gene3D" id="3.90.70.10">
    <property type="entry name" value="Cysteine proteinases"/>
    <property type="match status" value="1"/>
</dbReference>
<dbReference type="SUPFAM" id="SSF54001">
    <property type="entry name" value="Cysteine proteinases"/>
    <property type="match status" value="1"/>
</dbReference>
<keyword evidence="2" id="KW-1185">Reference proteome</keyword>
<dbReference type="AlphaFoldDB" id="A0A0D3HPM8"/>
<organism evidence="1">
    <name type="scientific">Oryza barthii</name>
    <dbReference type="NCBI Taxonomy" id="65489"/>
    <lineage>
        <taxon>Eukaryota</taxon>
        <taxon>Viridiplantae</taxon>
        <taxon>Streptophyta</taxon>
        <taxon>Embryophyta</taxon>
        <taxon>Tracheophyta</taxon>
        <taxon>Spermatophyta</taxon>
        <taxon>Magnoliopsida</taxon>
        <taxon>Liliopsida</taxon>
        <taxon>Poales</taxon>
        <taxon>Poaceae</taxon>
        <taxon>BOP clade</taxon>
        <taxon>Oryzoideae</taxon>
        <taxon>Oryzeae</taxon>
        <taxon>Oryzinae</taxon>
        <taxon>Oryza</taxon>
    </lineage>
</organism>
<dbReference type="EnsemblPlants" id="OBART11G21880.1">
    <property type="protein sequence ID" value="OBART11G21880.1"/>
    <property type="gene ID" value="OBART11G21880"/>
</dbReference>
<name>A0A0D3HPM8_9ORYZ</name>
<sequence length="242" mass="27906">MVQSDNYDHRYERWTWKDVLYPHKDIKKRHKILPPPRLRDTDTPGSCVLFSVATAVEAAFRASGIKVRQLSWQYIGEMIREDAQDRIFEALRVVKYHGIMMHDDFKRGIVNARRYKIHQFYQMGNPENVAITPQSTLDKHIIKAALDNFLKKSVLIGRIPTSLNYYDLEDGEHIYYFDGRSAALVEGLVETHSIAVMGFGFDEDVPFFEFIDCNGNGFSKEGFGRVSPISVIELFGFDICLD</sequence>
<evidence type="ECO:0008006" key="3">
    <source>
        <dbReference type="Google" id="ProtNLM"/>
    </source>
</evidence>